<evidence type="ECO:0000313" key="2">
    <source>
        <dbReference type="EMBL" id="OQU78081.1"/>
    </source>
</evidence>
<accession>A0A1Z5R3R2</accession>
<dbReference type="eggNOG" id="KOG1192">
    <property type="taxonomic scope" value="Eukaryota"/>
</dbReference>
<evidence type="ECO:0000313" key="3">
    <source>
        <dbReference type="Proteomes" id="UP000000768"/>
    </source>
</evidence>
<comment type="similarity">
    <text evidence="1">Belongs to the UDP-glycosyltransferase family.</text>
</comment>
<dbReference type="SUPFAM" id="SSF53756">
    <property type="entry name" value="UDP-Glycosyltransferase/glycogen phosphorylase"/>
    <property type="match status" value="1"/>
</dbReference>
<dbReference type="InParanoid" id="A0A1Z5R3R2"/>
<reference evidence="3" key="2">
    <citation type="journal article" date="2018" name="Plant J.">
        <title>The Sorghum bicolor reference genome: improved assembly, gene annotations, a transcriptome atlas, and signatures of genome organization.</title>
        <authorList>
            <person name="McCormick R.F."/>
            <person name="Truong S.K."/>
            <person name="Sreedasyam A."/>
            <person name="Jenkins J."/>
            <person name="Shu S."/>
            <person name="Sims D."/>
            <person name="Kennedy M."/>
            <person name="Amirebrahimi M."/>
            <person name="Weers B.D."/>
            <person name="McKinley B."/>
            <person name="Mattison A."/>
            <person name="Morishige D.T."/>
            <person name="Grimwood J."/>
            <person name="Schmutz J."/>
            <person name="Mullet J.E."/>
        </authorList>
    </citation>
    <scope>NUCLEOTIDE SEQUENCE [LARGE SCALE GENOMIC DNA]</scope>
    <source>
        <strain evidence="3">cv. BTx623</strain>
    </source>
</reference>
<name>A0A1Z5R3R2_SORBI</name>
<dbReference type="PANTHER" id="PTHR11926">
    <property type="entry name" value="GLUCOSYL/GLUCURONOSYL TRANSFERASES"/>
    <property type="match status" value="1"/>
</dbReference>
<gene>
    <name evidence="2" type="ORF">SORBI_3009G150800</name>
</gene>
<evidence type="ECO:0008006" key="4">
    <source>
        <dbReference type="Google" id="ProtNLM"/>
    </source>
</evidence>
<proteinExistence type="inferred from homology"/>
<dbReference type="STRING" id="4558.A0A1Z5R3R2"/>
<organism evidence="2 3">
    <name type="scientific">Sorghum bicolor</name>
    <name type="common">Sorghum</name>
    <name type="synonym">Sorghum vulgare</name>
    <dbReference type="NCBI Taxonomy" id="4558"/>
    <lineage>
        <taxon>Eukaryota</taxon>
        <taxon>Viridiplantae</taxon>
        <taxon>Streptophyta</taxon>
        <taxon>Embryophyta</taxon>
        <taxon>Tracheophyta</taxon>
        <taxon>Spermatophyta</taxon>
        <taxon>Magnoliopsida</taxon>
        <taxon>Liliopsida</taxon>
        <taxon>Poales</taxon>
        <taxon>Poaceae</taxon>
        <taxon>PACMAD clade</taxon>
        <taxon>Panicoideae</taxon>
        <taxon>Andropogonodae</taxon>
        <taxon>Andropogoneae</taxon>
        <taxon>Sorghinae</taxon>
        <taxon>Sorghum</taxon>
    </lineage>
</organism>
<dbReference type="Proteomes" id="UP000000768">
    <property type="component" value="Chromosome 9"/>
</dbReference>
<dbReference type="AlphaFoldDB" id="A0A1Z5R3R2"/>
<protein>
    <recommendedName>
        <fullName evidence="4">Glycosyltransferase</fullName>
    </recommendedName>
</protein>
<dbReference type="OMA" id="HERANDM"/>
<reference evidence="2 3" key="1">
    <citation type="journal article" date="2009" name="Nature">
        <title>The Sorghum bicolor genome and the diversification of grasses.</title>
        <authorList>
            <person name="Paterson A.H."/>
            <person name="Bowers J.E."/>
            <person name="Bruggmann R."/>
            <person name="Dubchak I."/>
            <person name="Grimwood J."/>
            <person name="Gundlach H."/>
            <person name="Haberer G."/>
            <person name="Hellsten U."/>
            <person name="Mitros T."/>
            <person name="Poliakov A."/>
            <person name="Schmutz J."/>
            <person name="Spannagl M."/>
            <person name="Tang H."/>
            <person name="Wang X."/>
            <person name="Wicker T."/>
            <person name="Bharti A.K."/>
            <person name="Chapman J."/>
            <person name="Feltus F.A."/>
            <person name="Gowik U."/>
            <person name="Grigoriev I.V."/>
            <person name="Lyons E."/>
            <person name="Maher C.A."/>
            <person name="Martis M."/>
            <person name="Narechania A."/>
            <person name="Otillar R.P."/>
            <person name="Penning B.W."/>
            <person name="Salamov A.A."/>
            <person name="Wang Y."/>
            <person name="Zhang L."/>
            <person name="Carpita N.C."/>
            <person name="Freeling M."/>
            <person name="Gingle A.R."/>
            <person name="Hash C.T."/>
            <person name="Keller B."/>
            <person name="Klein P."/>
            <person name="Kresovich S."/>
            <person name="McCann M.C."/>
            <person name="Ming R."/>
            <person name="Peterson D.G."/>
            <person name="Mehboob-ur-Rahman"/>
            <person name="Ware D."/>
            <person name="Westhoff P."/>
            <person name="Mayer K.F."/>
            <person name="Messing J."/>
            <person name="Rokhsar D.S."/>
        </authorList>
    </citation>
    <scope>NUCLEOTIDE SEQUENCE [LARGE SCALE GENOMIC DNA]</scope>
    <source>
        <strain evidence="3">cv. BTx623</strain>
    </source>
</reference>
<dbReference type="EMBL" id="CM000768">
    <property type="protein sequence ID" value="OQU78081.1"/>
    <property type="molecule type" value="Genomic_DNA"/>
</dbReference>
<keyword evidence="3" id="KW-1185">Reference proteome</keyword>
<dbReference type="Gene3D" id="3.40.50.2000">
    <property type="entry name" value="Glycogen Phosphorylase B"/>
    <property type="match status" value="1"/>
</dbReference>
<evidence type="ECO:0000256" key="1">
    <source>
        <dbReference type="ARBA" id="ARBA00009995"/>
    </source>
</evidence>
<sequence>MTSTPVPPCHVVAVPYPGRGHVNAMVNLCRLLAARDDGITATVVVTEEWLGLVGAPAASAALGPRVRFEAIPNVVPSEHGRAGDMVGFVEAVYTRKMEGPFERLLDQLAAAPLLEPAAIVADMLVPWTVAVGARRGVPVCVLCPLSATMFAVQYNFHRLPPTADDGGSTSPFAGEHDRRWH</sequence>
<dbReference type="PANTHER" id="PTHR11926:SF1395">
    <property type="entry name" value="GLYCOSYLTRANSFERASE"/>
    <property type="match status" value="1"/>
</dbReference>
<dbReference type="Gramene" id="OQU78081">
    <property type="protein sequence ID" value="OQU78081"/>
    <property type="gene ID" value="SORBI_3009G150800"/>
</dbReference>